<dbReference type="GO" id="GO:0031966">
    <property type="term" value="C:mitochondrial membrane"/>
    <property type="evidence" value="ECO:0007669"/>
    <property type="project" value="UniProtKB-SubCell"/>
</dbReference>
<geneLocation type="mitochondrion" evidence="14"/>
<dbReference type="InterPro" id="IPR001421">
    <property type="entry name" value="ATP8_metazoa"/>
</dbReference>
<dbReference type="Pfam" id="PF00895">
    <property type="entry name" value="ATP-synt_8"/>
    <property type="match status" value="1"/>
</dbReference>
<comment type="similarity">
    <text evidence="2 12">Belongs to the ATPase protein 8 family.</text>
</comment>
<evidence type="ECO:0000313" key="14">
    <source>
        <dbReference type="EMBL" id="ALO76161.1"/>
    </source>
</evidence>
<organism evidence="14">
    <name type="scientific">Cyphonistes vallatus</name>
    <dbReference type="NCBI Taxonomy" id="1205660"/>
    <lineage>
        <taxon>Eukaryota</taxon>
        <taxon>Metazoa</taxon>
        <taxon>Ecdysozoa</taxon>
        <taxon>Arthropoda</taxon>
        <taxon>Hexapoda</taxon>
        <taxon>Insecta</taxon>
        <taxon>Pterygota</taxon>
        <taxon>Neoptera</taxon>
        <taxon>Endopterygota</taxon>
        <taxon>Coleoptera</taxon>
        <taxon>Polyphaga</taxon>
        <taxon>Scarabaeiformia</taxon>
        <taxon>Scarabaeidae</taxon>
        <taxon>Dynastinae</taxon>
        <taxon>Cyphonistes</taxon>
    </lineage>
</organism>
<evidence type="ECO:0000256" key="7">
    <source>
        <dbReference type="ARBA" id="ARBA00022781"/>
    </source>
</evidence>
<dbReference type="GO" id="GO:0045259">
    <property type="term" value="C:proton-transporting ATP synthase complex"/>
    <property type="evidence" value="ECO:0007669"/>
    <property type="project" value="UniProtKB-KW"/>
</dbReference>
<evidence type="ECO:0000256" key="3">
    <source>
        <dbReference type="ARBA" id="ARBA00011291"/>
    </source>
</evidence>
<dbReference type="GO" id="GO:0015986">
    <property type="term" value="P:proton motive force-driven ATP synthesis"/>
    <property type="evidence" value="ECO:0007669"/>
    <property type="project" value="InterPro"/>
</dbReference>
<reference evidence="14" key="1">
    <citation type="submission" date="2012-06" db="EMBL/GenBank/DDBJ databases">
        <title>Mitogenomics of the Coleoptera under dense taxon sampling.</title>
        <authorList>
            <person name="Timmermans M.J.T.N."/>
            <person name="Lim J."/>
            <person name="Dodsworth S."/>
            <person name="Haran J."/>
            <person name="Ahrens D."/>
            <person name="Bocak L."/>
            <person name="London A."/>
            <person name="Culverwell L."/>
            <person name="Vogler A.P."/>
        </authorList>
    </citation>
    <scope>NUCLEOTIDE SEQUENCE</scope>
</reference>
<protein>
    <recommendedName>
        <fullName evidence="12">ATP synthase complex subunit 8</fullName>
    </recommendedName>
</protein>
<keyword evidence="9 12" id="KW-0406">Ion transport</keyword>
<evidence type="ECO:0000256" key="5">
    <source>
        <dbReference type="ARBA" id="ARBA00022547"/>
    </source>
</evidence>
<evidence type="ECO:0000256" key="8">
    <source>
        <dbReference type="ARBA" id="ARBA00022989"/>
    </source>
</evidence>
<keyword evidence="6 12" id="KW-0812">Transmembrane</keyword>
<dbReference type="EMBL" id="JX412731">
    <property type="protein sequence ID" value="ALO76161.1"/>
    <property type="molecule type" value="Genomic_DNA"/>
</dbReference>
<evidence type="ECO:0000256" key="9">
    <source>
        <dbReference type="ARBA" id="ARBA00023065"/>
    </source>
</evidence>
<evidence type="ECO:0000256" key="4">
    <source>
        <dbReference type="ARBA" id="ARBA00022448"/>
    </source>
</evidence>
<comment type="subunit">
    <text evidence="3">F-type ATPases have 2 components, CF(1) - the catalytic core - and CF(0) - the membrane proton channel.</text>
</comment>
<evidence type="ECO:0000256" key="13">
    <source>
        <dbReference type="SAM" id="Phobius"/>
    </source>
</evidence>
<evidence type="ECO:0000256" key="12">
    <source>
        <dbReference type="RuleBase" id="RU003661"/>
    </source>
</evidence>
<keyword evidence="4 12" id="KW-0813">Transport</keyword>
<keyword evidence="8 13" id="KW-1133">Transmembrane helix</keyword>
<accession>A0A0S2MN84</accession>
<keyword evidence="5 12" id="KW-0138">CF(0)</keyword>
<keyword evidence="7 12" id="KW-0375">Hydrogen ion transport</keyword>
<keyword evidence="11 13" id="KW-0472">Membrane</keyword>
<evidence type="ECO:0000256" key="6">
    <source>
        <dbReference type="ARBA" id="ARBA00022692"/>
    </source>
</evidence>
<feature type="transmembrane region" description="Helical" evidence="13">
    <location>
        <begin position="12"/>
        <end position="33"/>
    </location>
</feature>
<evidence type="ECO:0000256" key="2">
    <source>
        <dbReference type="ARBA" id="ARBA00008892"/>
    </source>
</evidence>
<evidence type="ECO:0000256" key="11">
    <source>
        <dbReference type="ARBA" id="ARBA00023136"/>
    </source>
</evidence>
<evidence type="ECO:0000256" key="10">
    <source>
        <dbReference type="ARBA" id="ARBA00023128"/>
    </source>
</evidence>
<proteinExistence type="inferred from homology"/>
<sequence length="51" mass="6274">MPQMAPLNWLFLFFMFISVFLMFNVINYFSFLYPPKKVSKEKSTTKISWKW</sequence>
<evidence type="ECO:0000256" key="1">
    <source>
        <dbReference type="ARBA" id="ARBA00004304"/>
    </source>
</evidence>
<comment type="subcellular location">
    <subcellularLocation>
        <location evidence="1 12">Mitochondrion membrane</location>
        <topology evidence="1 12">Single-pass membrane protein</topology>
    </subcellularLocation>
</comment>
<name>A0A0S2MN84_9SCAR</name>
<gene>
    <name evidence="14" type="primary">atp8</name>
</gene>
<dbReference type="GO" id="GO:0015078">
    <property type="term" value="F:proton transmembrane transporter activity"/>
    <property type="evidence" value="ECO:0007669"/>
    <property type="project" value="InterPro"/>
</dbReference>
<keyword evidence="10 12" id="KW-0496">Mitochondrion</keyword>
<dbReference type="AlphaFoldDB" id="A0A0S2MN84"/>